<dbReference type="PANTHER" id="PTHR11852:SF0">
    <property type="entry name" value="PLATELET-ACTIVATING FACTOR ACETYLHYDROLASE IB SUBUNIT BETA HOMOLOG"/>
    <property type="match status" value="1"/>
</dbReference>
<evidence type="ECO:0000313" key="4">
    <source>
        <dbReference type="Proteomes" id="UP000693970"/>
    </source>
</evidence>
<evidence type="ECO:0000256" key="1">
    <source>
        <dbReference type="SAM" id="MobiDB-lite"/>
    </source>
</evidence>
<sequence>MTGNGSSKRFSFYVTNGDVKDDEVVEMAKLTMPNKDANEQQEFQKPLYNIRVREDSNLNMMLGNSPAPDCSTFCAFVFAYITYTCQYAPKLCWTLAAIALVVASYILLVGVFFNPTEQFGVIEHDFTNVRSQYDFSLKDIKHWCIKGDNDSCDCEDPLQPSPRSEFRAWSKSHIGNIQQITNLIEADLPNPDIAFLGGSIIEKMDGKWFGSITDTRLQNLAKIFNKHFTNLDGEPSEGDSLTAVALGIAGDTNPAVLYRLLNGEMPKGFEPKIWWLELGMNDLGRSQCSEEIVILGILRVVEEIMNQKPNAKIVINSMFPMAELRKQFDPHEQNMGLEQSFGGKPKKTNSNNKGENHKRNSNSNNKANDNNKNSENKADKHNNSKKSDNGNKNGNNGKSRGLRHSPHDLPVAIGGDKRETSHSSHTISRLLPPRAITKMKGNQKYQHKYNPITHRENKLPLWTSIMAINKELAKFSSKHENVFFYDVTNHFTEQNGKYFNLKTNLILPTGLPTEDGYDLWERLVVTKAKGILTGGHD</sequence>
<dbReference type="PANTHER" id="PTHR11852">
    <property type="entry name" value="PLATELET-ACTIVATING FACTOR ACETYLHYDROLASE"/>
    <property type="match status" value="1"/>
</dbReference>
<dbReference type="EMBL" id="JAGRRH010000009">
    <property type="protein sequence ID" value="KAG7364479.1"/>
    <property type="molecule type" value="Genomic_DNA"/>
</dbReference>
<feature type="region of interest" description="Disordered" evidence="1">
    <location>
        <begin position="334"/>
        <end position="433"/>
    </location>
</feature>
<proteinExistence type="predicted"/>
<reference evidence="3" key="1">
    <citation type="journal article" date="2021" name="Sci. Rep.">
        <title>Diploid genomic architecture of Nitzschia inconspicua, an elite biomass production diatom.</title>
        <authorList>
            <person name="Oliver A."/>
            <person name="Podell S."/>
            <person name="Pinowska A."/>
            <person name="Traller J.C."/>
            <person name="Smith S.R."/>
            <person name="McClure R."/>
            <person name="Beliaev A."/>
            <person name="Bohutskyi P."/>
            <person name="Hill E.A."/>
            <person name="Rabines A."/>
            <person name="Zheng H."/>
            <person name="Allen L.Z."/>
            <person name="Kuo A."/>
            <person name="Grigoriev I.V."/>
            <person name="Allen A.E."/>
            <person name="Hazlebeck D."/>
            <person name="Allen E.E."/>
        </authorList>
    </citation>
    <scope>NUCLEOTIDE SEQUENCE</scope>
    <source>
        <strain evidence="3">Hildebrandi</strain>
    </source>
</reference>
<feature type="compositionally biased region" description="Low complexity" evidence="1">
    <location>
        <begin position="390"/>
        <end position="399"/>
    </location>
</feature>
<evidence type="ECO:0000256" key="2">
    <source>
        <dbReference type="SAM" id="Phobius"/>
    </source>
</evidence>
<gene>
    <name evidence="3" type="ORF">IV203_037681</name>
</gene>
<accession>A0A9K3LMF3</accession>
<evidence type="ECO:0000313" key="3">
    <source>
        <dbReference type="EMBL" id="KAG7364479.1"/>
    </source>
</evidence>
<reference evidence="3" key="2">
    <citation type="submission" date="2021-04" db="EMBL/GenBank/DDBJ databases">
        <authorList>
            <person name="Podell S."/>
        </authorList>
    </citation>
    <scope>NUCLEOTIDE SEQUENCE</scope>
    <source>
        <strain evidence="3">Hildebrandi</strain>
    </source>
</reference>
<comment type="caution">
    <text evidence="3">The sequence shown here is derived from an EMBL/GenBank/DDBJ whole genome shotgun (WGS) entry which is preliminary data.</text>
</comment>
<keyword evidence="2" id="KW-1133">Transmembrane helix</keyword>
<keyword evidence="4" id="KW-1185">Reference proteome</keyword>
<protein>
    <submittedName>
        <fullName evidence="3">Uncharacterized protein</fullName>
    </submittedName>
</protein>
<organism evidence="3 4">
    <name type="scientific">Nitzschia inconspicua</name>
    <dbReference type="NCBI Taxonomy" id="303405"/>
    <lineage>
        <taxon>Eukaryota</taxon>
        <taxon>Sar</taxon>
        <taxon>Stramenopiles</taxon>
        <taxon>Ochrophyta</taxon>
        <taxon>Bacillariophyta</taxon>
        <taxon>Bacillariophyceae</taxon>
        <taxon>Bacillariophycidae</taxon>
        <taxon>Bacillariales</taxon>
        <taxon>Bacillariaceae</taxon>
        <taxon>Nitzschia</taxon>
    </lineage>
</organism>
<keyword evidence="2" id="KW-0472">Membrane</keyword>
<dbReference type="AlphaFoldDB" id="A0A9K3LMF3"/>
<feature type="compositionally biased region" description="Low complexity" evidence="1">
    <location>
        <begin position="361"/>
        <end position="371"/>
    </location>
</feature>
<keyword evidence="2" id="KW-0812">Transmembrane</keyword>
<feature type="transmembrane region" description="Helical" evidence="2">
    <location>
        <begin position="91"/>
        <end position="113"/>
    </location>
</feature>
<name>A0A9K3LMF3_9STRA</name>
<dbReference type="Proteomes" id="UP000693970">
    <property type="component" value="Unassembled WGS sequence"/>
</dbReference>
<feature type="compositionally biased region" description="Basic and acidic residues" evidence="1">
    <location>
        <begin position="372"/>
        <end position="389"/>
    </location>
</feature>
<dbReference type="OrthoDB" id="505607at2759"/>